<keyword evidence="13" id="KW-1185">Reference proteome</keyword>
<evidence type="ECO:0000256" key="6">
    <source>
        <dbReference type="ARBA" id="ARBA00023136"/>
    </source>
</evidence>
<evidence type="ECO:0000259" key="11">
    <source>
        <dbReference type="PROSITE" id="PS50262"/>
    </source>
</evidence>
<evidence type="ECO:0000256" key="8">
    <source>
        <dbReference type="ARBA" id="ARBA00023224"/>
    </source>
</evidence>
<dbReference type="InterPro" id="IPR017452">
    <property type="entry name" value="GPCR_Rhodpsn_7TM"/>
</dbReference>
<comment type="similarity">
    <text evidence="2">Belongs to the G-protein coupled receptor 1 family.</text>
</comment>
<evidence type="ECO:0000256" key="1">
    <source>
        <dbReference type="ARBA" id="ARBA00004141"/>
    </source>
</evidence>
<feature type="region of interest" description="Disordered" evidence="9">
    <location>
        <begin position="224"/>
        <end position="243"/>
    </location>
</feature>
<protein>
    <recommendedName>
        <fullName evidence="11">G-protein coupled receptors family 1 profile domain-containing protein</fullName>
    </recommendedName>
</protein>
<comment type="caution">
    <text evidence="12">The sequence shown here is derived from an EMBL/GenBank/DDBJ whole genome shotgun (WGS) entry which is preliminary data.</text>
</comment>
<dbReference type="PANTHER" id="PTHR24243">
    <property type="entry name" value="G-PROTEIN COUPLED RECEPTOR"/>
    <property type="match status" value="1"/>
</dbReference>
<accession>A0AAW1CZ46</accession>
<feature type="region of interest" description="Disordered" evidence="9">
    <location>
        <begin position="180"/>
        <end position="203"/>
    </location>
</feature>
<evidence type="ECO:0000256" key="4">
    <source>
        <dbReference type="ARBA" id="ARBA00022989"/>
    </source>
</evidence>
<dbReference type="EMBL" id="JAPXFL010000009">
    <property type="protein sequence ID" value="KAK9501549.1"/>
    <property type="molecule type" value="Genomic_DNA"/>
</dbReference>
<proteinExistence type="inferred from homology"/>
<dbReference type="Proteomes" id="UP001461498">
    <property type="component" value="Unassembled WGS sequence"/>
</dbReference>
<feature type="domain" description="G-protein coupled receptors family 1 profile" evidence="11">
    <location>
        <begin position="1"/>
        <end position="143"/>
    </location>
</feature>
<evidence type="ECO:0000256" key="3">
    <source>
        <dbReference type="ARBA" id="ARBA00022692"/>
    </source>
</evidence>
<evidence type="ECO:0000256" key="10">
    <source>
        <dbReference type="SAM" id="Phobius"/>
    </source>
</evidence>
<dbReference type="Gene3D" id="1.20.1070.10">
    <property type="entry name" value="Rhodopsin 7-helix transmembrane proteins"/>
    <property type="match status" value="1"/>
</dbReference>
<dbReference type="GO" id="GO:0005886">
    <property type="term" value="C:plasma membrane"/>
    <property type="evidence" value="ECO:0007669"/>
    <property type="project" value="TreeGrafter"/>
</dbReference>
<evidence type="ECO:0000256" key="7">
    <source>
        <dbReference type="ARBA" id="ARBA00023170"/>
    </source>
</evidence>
<sequence>MAVIAQFQMMEYFDGSIVPACLTQPNTFWKIFFFFMVITLFFILPLCILLVLYAVIARHLMADSGTSNTGDINQRARKQVVLMLGTVVLSFFACLLPFRVFTLWIIITPRENIASLGVEKYYNILYFCRIMHYINSATNPILYNLMSTKFRQGFKRLVGIQRKRNLLLLRHRATISTSLSHSSTRIQRASPDQSWRGSSLESRTRNGSIRRSVILRSSLLRHEAAAHHHKHKESTPQNPESYV</sequence>
<feature type="transmembrane region" description="Helical" evidence="10">
    <location>
        <begin position="80"/>
        <end position="107"/>
    </location>
</feature>
<evidence type="ECO:0000256" key="2">
    <source>
        <dbReference type="ARBA" id="ARBA00010663"/>
    </source>
</evidence>
<dbReference type="GO" id="GO:0004930">
    <property type="term" value="F:G protein-coupled receptor activity"/>
    <property type="evidence" value="ECO:0007669"/>
    <property type="project" value="UniProtKB-KW"/>
</dbReference>
<evidence type="ECO:0000256" key="9">
    <source>
        <dbReference type="SAM" id="MobiDB-lite"/>
    </source>
</evidence>
<dbReference type="PANTHER" id="PTHR24243:SF233">
    <property type="entry name" value="THYROTROPIN-RELEASING HORMONE RECEPTOR"/>
    <property type="match status" value="1"/>
</dbReference>
<comment type="subcellular location">
    <subcellularLocation>
        <location evidence="1">Membrane</location>
        <topology evidence="1">Multi-pass membrane protein</topology>
    </subcellularLocation>
</comment>
<dbReference type="PROSITE" id="PS50262">
    <property type="entry name" value="G_PROTEIN_RECEP_F1_2"/>
    <property type="match status" value="1"/>
</dbReference>
<evidence type="ECO:0000256" key="5">
    <source>
        <dbReference type="ARBA" id="ARBA00023040"/>
    </source>
</evidence>
<keyword evidence="8" id="KW-0807">Transducer</keyword>
<feature type="transmembrane region" description="Helical" evidence="10">
    <location>
        <begin position="31"/>
        <end position="56"/>
    </location>
</feature>
<keyword evidence="7" id="KW-0675">Receptor</keyword>
<keyword evidence="5" id="KW-0297">G-protein coupled receptor</keyword>
<dbReference type="SUPFAM" id="SSF81321">
    <property type="entry name" value="Family A G protein-coupled receptor-like"/>
    <property type="match status" value="1"/>
</dbReference>
<gene>
    <name evidence="12" type="ORF">O3M35_012256</name>
</gene>
<dbReference type="Pfam" id="PF00001">
    <property type="entry name" value="7tm_1"/>
    <property type="match status" value="1"/>
</dbReference>
<dbReference type="InterPro" id="IPR000276">
    <property type="entry name" value="GPCR_Rhodpsn"/>
</dbReference>
<keyword evidence="4 10" id="KW-1133">Transmembrane helix</keyword>
<dbReference type="PRINTS" id="PR00237">
    <property type="entry name" value="GPCRRHODOPSN"/>
</dbReference>
<evidence type="ECO:0000313" key="13">
    <source>
        <dbReference type="Proteomes" id="UP001461498"/>
    </source>
</evidence>
<keyword evidence="3 10" id="KW-0812">Transmembrane</keyword>
<organism evidence="12 13">
    <name type="scientific">Rhynocoris fuscipes</name>
    <dbReference type="NCBI Taxonomy" id="488301"/>
    <lineage>
        <taxon>Eukaryota</taxon>
        <taxon>Metazoa</taxon>
        <taxon>Ecdysozoa</taxon>
        <taxon>Arthropoda</taxon>
        <taxon>Hexapoda</taxon>
        <taxon>Insecta</taxon>
        <taxon>Pterygota</taxon>
        <taxon>Neoptera</taxon>
        <taxon>Paraneoptera</taxon>
        <taxon>Hemiptera</taxon>
        <taxon>Heteroptera</taxon>
        <taxon>Panheteroptera</taxon>
        <taxon>Cimicomorpha</taxon>
        <taxon>Reduviidae</taxon>
        <taxon>Harpactorinae</taxon>
        <taxon>Harpactorini</taxon>
        <taxon>Rhynocoris</taxon>
    </lineage>
</organism>
<reference evidence="12 13" key="1">
    <citation type="submission" date="2022-12" db="EMBL/GenBank/DDBJ databases">
        <title>Chromosome-level genome assembly of true bugs.</title>
        <authorList>
            <person name="Ma L."/>
            <person name="Li H."/>
        </authorList>
    </citation>
    <scope>NUCLEOTIDE SEQUENCE [LARGE SCALE GENOMIC DNA]</scope>
    <source>
        <strain evidence="12">Lab_2022b</strain>
    </source>
</reference>
<name>A0AAW1CZ46_9HEMI</name>
<evidence type="ECO:0000313" key="12">
    <source>
        <dbReference type="EMBL" id="KAK9501549.1"/>
    </source>
</evidence>
<dbReference type="AlphaFoldDB" id="A0AAW1CZ46"/>
<keyword evidence="6 10" id="KW-0472">Membrane</keyword>